<dbReference type="PROSITE" id="PS50113">
    <property type="entry name" value="PAC"/>
    <property type="match status" value="3"/>
</dbReference>
<dbReference type="Gene3D" id="3.30.565.10">
    <property type="entry name" value="Histidine kinase-like ATPase, C-terminal domain"/>
    <property type="match status" value="1"/>
</dbReference>
<dbReference type="InterPro" id="IPR035965">
    <property type="entry name" value="PAS-like_dom_sf"/>
</dbReference>
<dbReference type="Pfam" id="PF08447">
    <property type="entry name" value="PAS_3"/>
    <property type="match status" value="1"/>
</dbReference>
<comment type="catalytic activity">
    <reaction evidence="1">
        <text>ATP + protein L-histidine = ADP + protein N-phospho-L-histidine.</text>
        <dbReference type="EC" id="2.7.13.3"/>
    </reaction>
</comment>
<dbReference type="Gene3D" id="3.30.450.20">
    <property type="entry name" value="PAS domain"/>
    <property type="match status" value="3"/>
</dbReference>
<dbReference type="Pfam" id="PF00072">
    <property type="entry name" value="Response_reg"/>
    <property type="match status" value="1"/>
</dbReference>
<dbReference type="InterPro" id="IPR029016">
    <property type="entry name" value="GAF-like_dom_sf"/>
</dbReference>
<keyword evidence="4 7" id="KW-0597">Phosphoprotein</keyword>
<evidence type="ECO:0000256" key="7">
    <source>
        <dbReference type="PROSITE-ProRule" id="PRU00169"/>
    </source>
</evidence>
<evidence type="ECO:0000313" key="13">
    <source>
        <dbReference type="EMBL" id="AWN39067.1"/>
    </source>
</evidence>
<dbReference type="InterPro" id="IPR005467">
    <property type="entry name" value="His_kinase_dom"/>
</dbReference>
<dbReference type="SUPFAM" id="SSF55781">
    <property type="entry name" value="GAF domain-like"/>
    <property type="match status" value="1"/>
</dbReference>
<dbReference type="FunFam" id="3.30.450.20:FF:000099">
    <property type="entry name" value="Sensory box sensor histidine kinase"/>
    <property type="match status" value="2"/>
</dbReference>
<feature type="domain" description="PAS" evidence="11">
    <location>
        <begin position="284"/>
        <end position="354"/>
    </location>
</feature>
<keyword evidence="5" id="KW-0808">Transferase</keyword>
<dbReference type="Pfam" id="PF01590">
    <property type="entry name" value="GAF"/>
    <property type="match status" value="1"/>
</dbReference>
<evidence type="ECO:0000256" key="1">
    <source>
        <dbReference type="ARBA" id="ARBA00000085"/>
    </source>
</evidence>
<dbReference type="PROSITE" id="PS50046">
    <property type="entry name" value="PHYTOCHROME_2"/>
    <property type="match status" value="1"/>
</dbReference>
<dbReference type="SMART" id="SM00387">
    <property type="entry name" value="HATPase_c"/>
    <property type="match status" value="1"/>
</dbReference>
<dbReference type="SUPFAM" id="SSF55874">
    <property type="entry name" value="ATPase domain of HSP90 chaperone/DNA topoisomerase II/histidine kinase"/>
    <property type="match status" value="1"/>
</dbReference>
<dbReference type="InterPro" id="IPR013656">
    <property type="entry name" value="PAS_4"/>
</dbReference>
<feature type="domain" description="Histidine kinase" evidence="9">
    <location>
        <begin position="566"/>
        <end position="787"/>
    </location>
</feature>
<evidence type="ECO:0000259" key="8">
    <source>
        <dbReference type="PROSITE" id="PS50046"/>
    </source>
</evidence>
<evidence type="ECO:0000256" key="6">
    <source>
        <dbReference type="ARBA" id="ARBA00022777"/>
    </source>
</evidence>
<dbReference type="PROSITE" id="PS50110">
    <property type="entry name" value="RESPONSE_REGULATORY"/>
    <property type="match status" value="1"/>
</dbReference>
<dbReference type="InterPro" id="IPR003594">
    <property type="entry name" value="HATPase_dom"/>
</dbReference>
<feature type="domain" description="Phytochrome chromophore attachment site" evidence="8">
    <location>
        <begin position="220"/>
        <end position="267"/>
    </location>
</feature>
<evidence type="ECO:0000259" key="10">
    <source>
        <dbReference type="PROSITE" id="PS50110"/>
    </source>
</evidence>
<evidence type="ECO:0000313" key="14">
    <source>
        <dbReference type="Proteomes" id="UP000246058"/>
    </source>
</evidence>
<feature type="domain" description="PAC" evidence="12">
    <location>
        <begin position="60"/>
        <end position="113"/>
    </location>
</feature>
<organism evidence="13 14">
    <name type="scientific">Methylobacterium radiodurans</name>
    <dbReference type="NCBI Taxonomy" id="2202828"/>
    <lineage>
        <taxon>Bacteria</taxon>
        <taxon>Pseudomonadati</taxon>
        <taxon>Pseudomonadota</taxon>
        <taxon>Alphaproteobacteria</taxon>
        <taxon>Hyphomicrobiales</taxon>
        <taxon>Methylobacteriaceae</taxon>
        <taxon>Methylobacterium</taxon>
    </lineage>
</organism>
<dbReference type="SMART" id="SM00448">
    <property type="entry name" value="REC"/>
    <property type="match status" value="1"/>
</dbReference>
<dbReference type="InterPro" id="IPR016132">
    <property type="entry name" value="Phyto_chromo_attachment"/>
</dbReference>
<dbReference type="InterPro" id="IPR036097">
    <property type="entry name" value="HisK_dim/P_sf"/>
</dbReference>
<dbReference type="InterPro" id="IPR003661">
    <property type="entry name" value="HisK_dim/P_dom"/>
</dbReference>
<dbReference type="PANTHER" id="PTHR43304">
    <property type="entry name" value="PHYTOCHROME-LIKE PROTEIN CPH1"/>
    <property type="match status" value="1"/>
</dbReference>
<dbReference type="SMART" id="SM00388">
    <property type="entry name" value="HisKA"/>
    <property type="match status" value="1"/>
</dbReference>
<evidence type="ECO:0000259" key="9">
    <source>
        <dbReference type="PROSITE" id="PS50109"/>
    </source>
</evidence>
<dbReference type="SUPFAM" id="SSF52172">
    <property type="entry name" value="CheY-like"/>
    <property type="match status" value="1"/>
</dbReference>
<dbReference type="Pfam" id="PF08448">
    <property type="entry name" value="PAS_4"/>
    <property type="match status" value="1"/>
</dbReference>
<accession>A0A2U8VZ44</accession>
<gene>
    <name evidence="13" type="ORF">DK427_16600</name>
</gene>
<dbReference type="InterPro" id="IPR004358">
    <property type="entry name" value="Sig_transdc_His_kin-like_C"/>
</dbReference>
<proteinExistence type="inferred from homology"/>
<dbReference type="InterPro" id="IPR001610">
    <property type="entry name" value="PAC"/>
</dbReference>
<evidence type="ECO:0000259" key="11">
    <source>
        <dbReference type="PROSITE" id="PS50112"/>
    </source>
</evidence>
<dbReference type="Gene3D" id="1.10.287.130">
    <property type="match status" value="1"/>
</dbReference>
<keyword evidence="6 13" id="KW-0418">Kinase</keyword>
<evidence type="ECO:0000259" key="12">
    <source>
        <dbReference type="PROSITE" id="PS50113"/>
    </source>
</evidence>
<dbReference type="InterPro" id="IPR001789">
    <property type="entry name" value="Sig_transdc_resp-reg_receiver"/>
</dbReference>
<dbReference type="EC" id="2.7.13.3" evidence="3"/>
<dbReference type="KEGG" id="meti:DK427_16600"/>
<name>A0A2U8VZ44_9HYPH</name>
<dbReference type="SMART" id="SM00065">
    <property type="entry name" value="GAF"/>
    <property type="match status" value="1"/>
</dbReference>
<dbReference type="InterPro" id="IPR000014">
    <property type="entry name" value="PAS"/>
</dbReference>
<dbReference type="PRINTS" id="PR00344">
    <property type="entry name" value="BCTRLSENSOR"/>
</dbReference>
<dbReference type="GO" id="GO:0006355">
    <property type="term" value="P:regulation of DNA-templated transcription"/>
    <property type="evidence" value="ECO:0007669"/>
    <property type="project" value="InterPro"/>
</dbReference>
<dbReference type="SUPFAM" id="SSF55785">
    <property type="entry name" value="PYP-like sensor domain (PAS domain)"/>
    <property type="match status" value="3"/>
</dbReference>
<feature type="modified residue" description="4-aspartylphosphate" evidence="7">
    <location>
        <position position="860"/>
    </location>
</feature>
<keyword evidence="14" id="KW-1185">Reference proteome</keyword>
<sequence length="933" mass="103101">MVAAWGREGILVYNQGYAEVCGPRHPRALGGQLLEIWPEARAFNAHVIESGLAGRPLSFHAQELEHWRLGRPEKVWMDLEYTPILDEGGTPMGVLGSVIDITARVLGERRMAASESRLRFLDRLAQATADARDADAVLSTTTRLVAEHLGLSNCAYADMDPDGDGFTIRGNWHAPDAPSILGHYSLAAFGRLAVGELNAGRPLVINDNLAEIALHEAKTFQDIGIAATICMPLVKDGRLAALMAIHHAQPHHWTEEELGLIREVTERCWAHIERVGAEARLRESETRFRAMADDAPVMTWMTDASGACIYLNRRWYEFTGQTEAEGLGLGWLDAAHPDDRERSEQVFLTANAGREPFRLEYRLRRKDGAYRWALDAASPRTGAHGEHLGYFGSVIDIDERREAEARLRTLTNVVPAFVWFASPDGRLHFLNDRWCAYTGLTLEQSLPDGWTDAVHPDDRARTAAIWSDARERGVTYEIEVRYRRHDGAYRWYVARAEPLRDPGGVITTWFGTSTDIHDRKGVEERLRELNETLESRVAERTSELLTAEEALRQSQKMEAVGQLTGGVAHDFNNLLTIIRSSVDFLRRPELPEARKARYLDAVSDTVDRAAKLTGQLLAFARRQTLAPQVFNIGEKLRAVADLLDTVTGARIQVVAEIPDSLCFVRADLSQFDTALVNMAVNARDAMDGEGALTLRLTCGGALPPIRDHAGSTQPFAAIALIDTGTGIAPEMLERIFEPFFTTKEVGRGTGLGLSQVFGFAKQSGGDIAVSSVVGEGTTFTLYLPQVAAEALDREEAVEATVSPVGMGQRVLVVEDNVEVGTFATQILEDLGYETTWAATAEEALDRLGSEGADFDVVFSDVVMPGMGGLALAREMRRRMPHIPVLLASGYSHVLAQDDQHGFKLVHKPYSAEQLGRLLRQVASRRPERSERYT</sequence>
<feature type="domain" description="PAS" evidence="11">
    <location>
        <begin position="403"/>
        <end position="473"/>
    </location>
</feature>
<feature type="domain" description="Response regulatory" evidence="10">
    <location>
        <begin position="809"/>
        <end position="922"/>
    </location>
</feature>
<dbReference type="EMBL" id="CP029551">
    <property type="protein sequence ID" value="AWN39067.1"/>
    <property type="molecule type" value="Genomic_DNA"/>
</dbReference>
<evidence type="ECO:0000256" key="5">
    <source>
        <dbReference type="ARBA" id="ARBA00022679"/>
    </source>
</evidence>
<dbReference type="InterPro" id="IPR013655">
    <property type="entry name" value="PAS_fold_3"/>
</dbReference>
<dbReference type="CDD" id="cd00082">
    <property type="entry name" value="HisKA"/>
    <property type="match status" value="1"/>
</dbReference>
<feature type="domain" description="PAC" evidence="12">
    <location>
        <begin position="476"/>
        <end position="528"/>
    </location>
</feature>
<protein>
    <recommendedName>
        <fullName evidence="3">histidine kinase</fullName>
        <ecNumber evidence="3">2.7.13.3</ecNumber>
    </recommendedName>
</protein>
<dbReference type="GO" id="GO:0000155">
    <property type="term" value="F:phosphorelay sensor kinase activity"/>
    <property type="evidence" value="ECO:0007669"/>
    <property type="project" value="InterPro"/>
</dbReference>
<dbReference type="SMART" id="SM00091">
    <property type="entry name" value="PAS"/>
    <property type="match status" value="2"/>
</dbReference>
<dbReference type="Pfam" id="PF00512">
    <property type="entry name" value="HisKA"/>
    <property type="match status" value="1"/>
</dbReference>
<dbReference type="Proteomes" id="UP000246058">
    <property type="component" value="Chromosome"/>
</dbReference>
<dbReference type="InterPro" id="IPR000700">
    <property type="entry name" value="PAS-assoc_C"/>
</dbReference>
<dbReference type="InterPro" id="IPR011006">
    <property type="entry name" value="CheY-like_superfamily"/>
</dbReference>
<dbReference type="Gene3D" id="3.40.50.2300">
    <property type="match status" value="1"/>
</dbReference>
<evidence type="ECO:0000256" key="4">
    <source>
        <dbReference type="ARBA" id="ARBA00022553"/>
    </source>
</evidence>
<feature type="domain" description="PAC" evidence="12">
    <location>
        <begin position="357"/>
        <end position="409"/>
    </location>
</feature>
<dbReference type="PROSITE" id="PS50112">
    <property type="entry name" value="PAS"/>
    <property type="match status" value="2"/>
</dbReference>
<dbReference type="Gene3D" id="3.30.450.40">
    <property type="match status" value="1"/>
</dbReference>
<dbReference type="SMART" id="SM00086">
    <property type="entry name" value="PAC"/>
    <property type="match status" value="3"/>
</dbReference>
<evidence type="ECO:0000256" key="2">
    <source>
        <dbReference type="ARBA" id="ARBA00006402"/>
    </source>
</evidence>
<dbReference type="SUPFAM" id="SSF47384">
    <property type="entry name" value="Homodimeric domain of signal transducing histidine kinase"/>
    <property type="match status" value="1"/>
</dbReference>
<evidence type="ECO:0000256" key="3">
    <source>
        <dbReference type="ARBA" id="ARBA00012438"/>
    </source>
</evidence>
<dbReference type="PANTHER" id="PTHR43304:SF1">
    <property type="entry name" value="PAC DOMAIN-CONTAINING PROTEIN"/>
    <property type="match status" value="1"/>
</dbReference>
<dbReference type="Pfam" id="PF02518">
    <property type="entry name" value="HATPase_c"/>
    <property type="match status" value="1"/>
</dbReference>
<dbReference type="PROSITE" id="PS50109">
    <property type="entry name" value="HIS_KIN"/>
    <property type="match status" value="1"/>
</dbReference>
<dbReference type="InterPro" id="IPR003018">
    <property type="entry name" value="GAF"/>
</dbReference>
<dbReference type="CDD" id="cd00130">
    <property type="entry name" value="PAS"/>
    <property type="match status" value="2"/>
</dbReference>
<dbReference type="Pfam" id="PF00989">
    <property type="entry name" value="PAS"/>
    <property type="match status" value="1"/>
</dbReference>
<dbReference type="InterPro" id="IPR052162">
    <property type="entry name" value="Sensor_kinase/Photoreceptor"/>
</dbReference>
<reference evidence="13 14" key="1">
    <citation type="submission" date="2018-05" db="EMBL/GenBank/DDBJ databases">
        <title>Complete Genome Sequence of Methylobacterium sp. 17Sr1-43.</title>
        <authorList>
            <person name="Srinivasan S."/>
        </authorList>
    </citation>
    <scope>NUCLEOTIDE SEQUENCE [LARGE SCALE GENOMIC DNA]</scope>
    <source>
        <strain evidence="13 14">17Sr1-43</strain>
    </source>
</reference>
<dbReference type="InterPro" id="IPR013767">
    <property type="entry name" value="PAS_fold"/>
</dbReference>
<dbReference type="NCBIfam" id="TIGR00229">
    <property type="entry name" value="sensory_box"/>
    <property type="match status" value="2"/>
</dbReference>
<dbReference type="InterPro" id="IPR036890">
    <property type="entry name" value="HATPase_C_sf"/>
</dbReference>
<dbReference type="OrthoDB" id="9796100at2"/>
<comment type="similarity">
    <text evidence="2">In the N-terminal section; belongs to the phytochrome family.</text>
</comment>
<dbReference type="AlphaFoldDB" id="A0A2U8VZ44"/>